<feature type="region of interest" description="Disordered" evidence="1">
    <location>
        <begin position="1"/>
        <end position="45"/>
    </location>
</feature>
<keyword evidence="3" id="KW-1185">Reference proteome</keyword>
<protein>
    <submittedName>
        <fullName evidence="2">Uncharacterized protein</fullName>
    </submittedName>
</protein>
<reference evidence="3" key="1">
    <citation type="submission" date="2016-09" db="EMBL/GenBank/DDBJ databases">
        <title>Acidihalobacter prosperus F5.</title>
        <authorList>
            <person name="Khaleque H.N."/>
            <person name="Ramsay J.P."/>
            <person name="Kaksonen A.H."/>
            <person name="Boxall N.J."/>
            <person name="Watkin E.L.J."/>
        </authorList>
    </citation>
    <scope>NUCLEOTIDE SEQUENCE [LARGE SCALE GENOMIC DNA]</scope>
    <source>
        <strain evidence="3">F5</strain>
    </source>
</reference>
<dbReference type="EMBL" id="CP017415">
    <property type="protein sequence ID" value="AOU98925.1"/>
    <property type="molecule type" value="Genomic_DNA"/>
</dbReference>
<proteinExistence type="predicted"/>
<evidence type="ECO:0000256" key="1">
    <source>
        <dbReference type="SAM" id="MobiDB-lite"/>
    </source>
</evidence>
<organism evidence="2 3">
    <name type="scientific">Acidihalobacter yilgarnensis</name>
    <dbReference type="NCBI Taxonomy" id="2819280"/>
    <lineage>
        <taxon>Bacteria</taxon>
        <taxon>Pseudomonadati</taxon>
        <taxon>Pseudomonadota</taxon>
        <taxon>Gammaproteobacteria</taxon>
        <taxon>Chromatiales</taxon>
        <taxon>Ectothiorhodospiraceae</taxon>
        <taxon>Acidihalobacter</taxon>
    </lineage>
</organism>
<dbReference type="AlphaFoldDB" id="A0A1D8IRA3"/>
<evidence type="ECO:0000313" key="2">
    <source>
        <dbReference type="EMBL" id="AOU98925.1"/>
    </source>
</evidence>
<name>A0A1D8IRA3_9GAMM</name>
<gene>
    <name evidence="2" type="ORF">BI364_14035</name>
</gene>
<sequence length="75" mass="7920">MKTQYRPPSHLSAPDHRAEATSKAPSPTSARAVGPGMEDNRVEAATNTHPRCPLIAHLPAESAVNDIVREAVAPA</sequence>
<accession>A0A1D8IRA3</accession>
<dbReference type="KEGG" id="aprs:BI364_14035"/>
<dbReference type="Proteomes" id="UP000095401">
    <property type="component" value="Chromosome"/>
</dbReference>
<evidence type="ECO:0000313" key="3">
    <source>
        <dbReference type="Proteomes" id="UP000095401"/>
    </source>
</evidence>